<keyword evidence="7" id="KW-0723">Serine/threonine-protein kinase</keyword>
<keyword evidence="3 7" id="KW-0418">Kinase</keyword>
<evidence type="ECO:0000313" key="8">
    <source>
        <dbReference type="Proteomes" id="UP000309215"/>
    </source>
</evidence>
<dbReference type="SUPFAM" id="SSF48452">
    <property type="entry name" value="TPR-like"/>
    <property type="match status" value="1"/>
</dbReference>
<dbReference type="GO" id="GO:0016887">
    <property type="term" value="F:ATP hydrolysis activity"/>
    <property type="evidence" value="ECO:0007669"/>
    <property type="project" value="InterPro"/>
</dbReference>
<dbReference type="OrthoDB" id="5477118at2"/>
<feature type="binding site" evidence="5">
    <location>
        <position position="108"/>
    </location>
    <ligand>
        <name>ATP</name>
        <dbReference type="ChEBI" id="CHEBI:30616"/>
    </ligand>
</feature>
<dbReference type="InterPro" id="IPR011009">
    <property type="entry name" value="Kinase-like_dom_sf"/>
</dbReference>
<evidence type="ECO:0000256" key="1">
    <source>
        <dbReference type="ARBA" id="ARBA00022679"/>
    </source>
</evidence>
<dbReference type="InterPro" id="IPR000719">
    <property type="entry name" value="Prot_kinase_dom"/>
</dbReference>
<dbReference type="PROSITE" id="PS00108">
    <property type="entry name" value="PROTEIN_KINASE_ST"/>
    <property type="match status" value="1"/>
</dbReference>
<dbReference type="Proteomes" id="UP000309215">
    <property type="component" value="Unassembled WGS sequence"/>
</dbReference>
<feature type="domain" description="Protein kinase" evidence="6">
    <location>
        <begin position="79"/>
        <end position="379"/>
    </location>
</feature>
<accession>A0A4U1JM62</accession>
<name>A0A4U1JM62_9BACT</name>
<protein>
    <submittedName>
        <fullName evidence="7">Serine/threonine protein kinase</fullName>
    </submittedName>
</protein>
<keyword evidence="4 5" id="KW-0067">ATP-binding</keyword>
<dbReference type="InterPro" id="IPR008271">
    <property type="entry name" value="Ser/Thr_kinase_AS"/>
</dbReference>
<sequence length="1163" mass="120966">MIEPDLHARITADHGAFGEVEELSLVEAAGADDAEHASPEMHLLRGSAGIGRAARWLVCRAAARSQRMAPFVPCSLGAFAAARLIGRGGSGEAWLGQHRPSGADVVLKIPHAPVGGEAAAFRRIQAEARIASEVTGPHVLGVLDFGRVTPAESAAARGRLVAGQPYLVLPYASLGSLAGYVGRLPFEAVRVVLLDVLRGLSTLHAREVVHRDIKPANVLLFPDEGAPSVRAVVADLGLCLVPSRPEALVARETSAQGGTPGYMAPEQHKGALRDLGPWTDLYAVGLLAAELVVGSARPRGFDAWIAALTAEAPRERPRSAAEAAHWLGAIGGEGAQADRRALSAGIRVAREAAASIDMDAAARVTTAPFVEVLDVAPARTARRVGEVPAARGGRPVAFTPSLTFPDDPQDAPLPPGLGAGVCALRRPPLVGQRALRACLWDALIEACRARAPRGVVLTGPVGCGRSRLAGWLAESAHERIGARAVRVEGRDGDGLGALWVRVFVSVGAGGDRVAPTTEERRAALLTWLAGLAADANVVVVVLDDAESDPEAVALVADALETTSFSLGPVVFVLAQRPEPRAPAAAALAALGARPGVRVLPVPPLADAETERLLASFIGSDERTRQRIAARAEGSPLFACQLVRDWVQRGVLVPGARGLALAGPEPPIPDSLVALFQDELDAVLASRDAAFGHAAALVVLLGGDDGRGCFSRACARVGVAAPRDLAEVLLDAGLMIRVEGGFTLSHAILREVLLRRLDGDPVLPALHLACAAALLDGREGPRMPPRAALAAARHFEQAGEPERALEALRAISFVDLGAADAAAMLDRLDALAARLAARPRALPALWALAARGHYQRGDSAQAESAARRALAAEALEDPRARFDALLALGAAATSRGAIDEALALGDELDALAARLGDPTDALLAAMHRGRAELVGCRPAACLGIVDASLAQSAGADPRVVARARTVAADAASLAGLLDDAALRCEQVLAALGEGAAGHLAAHVLVTLADVDMRRGRFDAAIQWSRRAAAAAHHRAPVVGYAKGNAAYAMLRAGRVDDARVEAEAALGLLLEGQRHRLWFFLTGLTLPSLAGEDDLALFDARFETWEAFSGTTQVSLVECAEAARLASQVLAARGETLRASRAQALSEELFRRLGRSGSASMPAC</sequence>
<dbReference type="InterPro" id="IPR011990">
    <property type="entry name" value="TPR-like_helical_dom_sf"/>
</dbReference>
<dbReference type="InterPro" id="IPR049945">
    <property type="entry name" value="AAA_22"/>
</dbReference>
<evidence type="ECO:0000259" key="6">
    <source>
        <dbReference type="PROSITE" id="PS50011"/>
    </source>
</evidence>
<evidence type="ECO:0000256" key="5">
    <source>
        <dbReference type="PROSITE-ProRule" id="PRU10141"/>
    </source>
</evidence>
<reference evidence="7 8" key="1">
    <citation type="submission" date="2019-04" db="EMBL/GenBank/DDBJ databases">
        <authorList>
            <person name="Li Y."/>
            <person name="Wang J."/>
        </authorList>
    </citation>
    <scope>NUCLEOTIDE SEQUENCE [LARGE SCALE GENOMIC DNA]</scope>
    <source>
        <strain evidence="7 8">DSM 14668</strain>
    </source>
</reference>
<dbReference type="Gene3D" id="1.10.510.10">
    <property type="entry name" value="Transferase(Phosphotransferase) domain 1"/>
    <property type="match status" value="1"/>
</dbReference>
<dbReference type="Pfam" id="PF13401">
    <property type="entry name" value="AAA_22"/>
    <property type="match status" value="1"/>
</dbReference>
<evidence type="ECO:0000256" key="2">
    <source>
        <dbReference type="ARBA" id="ARBA00022741"/>
    </source>
</evidence>
<evidence type="ECO:0000256" key="4">
    <source>
        <dbReference type="ARBA" id="ARBA00022840"/>
    </source>
</evidence>
<dbReference type="InterPro" id="IPR027417">
    <property type="entry name" value="P-loop_NTPase"/>
</dbReference>
<dbReference type="SMART" id="SM00220">
    <property type="entry name" value="S_TKc"/>
    <property type="match status" value="1"/>
</dbReference>
<dbReference type="PANTHER" id="PTHR43289:SF6">
    <property type="entry name" value="SERINE_THREONINE-PROTEIN KINASE NEKL-3"/>
    <property type="match status" value="1"/>
</dbReference>
<gene>
    <name evidence="7" type="ORF">E8A74_00595</name>
</gene>
<comment type="caution">
    <text evidence="7">The sequence shown here is derived from an EMBL/GenBank/DDBJ whole genome shotgun (WGS) entry which is preliminary data.</text>
</comment>
<dbReference type="SUPFAM" id="SSF56112">
    <property type="entry name" value="Protein kinase-like (PK-like)"/>
    <property type="match status" value="1"/>
</dbReference>
<proteinExistence type="predicted"/>
<dbReference type="InterPro" id="IPR017441">
    <property type="entry name" value="Protein_kinase_ATP_BS"/>
</dbReference>
<dbReference type="PANTHER" id="PTHR43289">
    <property type="entry name" value="MITOGEN-ACTIVATED PROTEIN KINASE KINASE KINASE 20-RELATED"/>
    <property type="match status" value="1"/>
</dbReference>
<keyword evidence="2 5" id="KW-0547">Nucleotide-binding</keyword>
<dbReference type="GO" id="GO:0004674">
    <property type="term" value="F:protein serine/threonine kinase activity"/>
    <property type="evidence" value="ECO:0007669"/>
    <property type="project" value="UniProtKB-KW"/>
</dbReference>
<dbReference type="Pfam" id="PF00069">
    <property type="entry name" value="Pkinase"/>
    <property type="match status" value="1"/>
</dbReference>
<dbReference type="SUPFAM" id="SSF52540">
    <property type="entry name" value="P-loop containing nucleoside triphosphate hydrolases"/>
    <property type="match status" value="1"/>
</dbReference>
<dbReference type="GO" id="GO:0005524">
    <property type="term" value="F:ATP binding"/>
    <property type="evidence" value="ECO:0007669"/>
    <property type="project" value="UniProtKB-UniRule"/>
</dbReference>
<keyword evidence="1" id="KW-0808">Transferase</keyword>
<dbReference type="PROSITE" id="PS50011">
    <property type="entry name" value="PROTEIN_KINASE_DOM"/>
    <property type="match status" value="1"/>
</dbReference>
<dbReference type="PROSITE" id="PS00107">
    <property type="entry name" value="PROTEIN_KINASE_ATP"/>
    <property type="match status" value="1"/>
</dbReference>
<evidence type="ECO:0000256" key="3">
    <source>
        <dbReference type="ARBA" id="ARBA00022777"/>
    </source>
</evidence>
<keyword evidence="8" id="KW-1185">Reference proteome</keyword>
<dbReference type="EMBL" id="SSMQ01000001">
    <property type="protein sequence ID" value="TKD13088.1"/>
    <property type="molecule type" value="Genomic_DNA"/>
</dbReference>
<dbReference type="AlphaFoldDB" id="A0A4U1JM62"/>
<dbReference type="CDD" id="cd14014">
    <property type="entry name" value="STKc_PknB_like"/>
    <property type="match status" value="1"/>
</dbReference>
<organism evidence="7 8">
    <name type="scientific">Polyangium fumosum</name>
    <dbReference type="NCBI Taxonomy" id="889272"/>
    <lineage>
        <taxon>Bacteria</taxon>
        <taxon>Pseudomonadati</taxon>
        <taxon>Myxococcota</taxon>
        <taxon>Polyangia</taxon>
        <taxon>Polyangiales</taxon>
        <taxon>Polyangiaceae</taxon>
        <taxon>Polyangium</taxon>
    </lineage>
</organism>
<evidence type="ECO:0000313" key="7">
    <source>
        <dbReference type="EMBL" id="TKD13088.1"/>
    </source>
</evidence>
<dbReference type="Gene3D" id="3.30.200.20">
    <property type="entry name" value="Phosphorylase Kinase, domain 1"/>
    <property type="match status" value="1"/>
</dbReference>